<accession>A0A2K8T0K8</accession>
<dbReference type="AlphaFoldDB" id="A0A2K8T0K8"/>
<organism evidence="1 2">
    <name type="scientific">Nostoc flagelliforme CCNUN1</name>
    <dbReference type="NCBI Taxonomy" id="2038116"/>
    <lineage>
        <taxon>Bacteria</taxon>
        <taxon>Bacillati</taxon>
        <taxon>Cyanobacteriota</taxon>
        <taxon>Cyanophyceae</taxon>
        <taxon>Nostocales</taxon>
        <taxon>Nostocaceae</taxon>
        <taxon>Nostoc</taxon>
    </lineage>
</organism>
<evidence type="ECO:0000313" key="1">
    <source>
        <dbReference type="EMBL" id="AUB41236.1"/>
    </source>
</evidence>
<dbReference type="KEGG" id="nfl:COO91_07281"/>
<evidence type="ECO:0000313" key="2">
    <source>
        <dbReference type="Proteomes" id="UP000232003"/>
    </source>
</evidence>
<gene>
    <name evidence="1" type="ORF">COO91_07281</name>
</gene>
<dbReference type="Proteomes" id="UP000232003">
    <property type="component" value="Chromosome"/>
</dbReference>
<sequence>MNDEHRIRVLVFTLCLFIKKMKPPVIKIQLDIKRLAGQALTKSL</sequence>
<proteinExistence type="predicted"/>
<protein>
    <submittedName>
        <fullName evidence="1">Uncharacterized protein</fullName>
    </submittedName>
</protein>
<dbReference type="EMBL" id="CP024785">
    <property type="protein sequence ID" value="AUB41236.1"/>
    <property type="molecule type" value="Genomic_DNA"/>
</dbReference>
<name>A0A2K8T0K8_9NOSO</name>
<reference evidence="1 2" key="1">
    <citation type="submission" date="2017-11" db="EMBL/GenBank/DDBJ databases">
        <title>Complete genome of a free-living desiccation-tolerant cyanobacterium and its photosynthetic adaptation to extreme terrestrial habitat.</title>
        <authorList>
            <person name="Shang J."/>
        </authorList>
    </citation>
    <scope>NUCLEOTIDE SEQUENCE [LARGE SCALE GENOMIC DNA]</scope>
    <source>
        <strain evidence="1 2">CCNUN1</strain>
    </source>
</reference>
<keyword evidence="2" id="KW-1185">Reference proteome</keyword>